<evidence type="ECO:0000256" key="1">
    <source>
        <dbReference type="ARBA" id="ARBA00004141"/>
    </source>
</evidence>
<dbReference type="AlphaFoldDB" id="A0A2T1DFV7"/>
<reference evidence="7 8" key="2">
    <citation type="submission" date="2018-03" db="EMBL/GenBank/DDBJ databases">
        <title>The ancient ancestry and fast evolution of plastids.</title>
        <authorList>
            <person name="Moore K.R."/>
            <person name="Magnabosco C."/>
            <person name="Momper L."/>
            <person name="Gold D.A."/>
            <person name="Bosak T."/>
            <person name="Fournier G.P."/>
        </authorList>
    </citation>
    <scope>NUCLEOTIDE SEQUENCE [LARGE SCALE GENOMIC DNA]</scope>
    <source>
        <strain evidence="7 8">ULC007</strain>
    </source>
</reference>
<feature type="transmembrane region" description="Helical" evidence="5">
    <location>
        <begin position="319"/>
        <end position="338"/>
    </location>
</feature>
<keyword evidence="7" id="KW-0436">Ligase</keyword>
<evidence type="ECO:0000313" key="8">
    <source>
        <dbReference type="Proteomes" id="UP000238634"/>
    </source>
</evidence>
<evidence type="ECO:0000259" key="6">
    <source>
        <dbReference type="Pfam" id="PF04932"/>
    </source>
</evidence>
<keyword evidence="3 5" id="KW-1133">Transmembrane helix</keyword>
<feature type="transmembrane region" description="Helical" evidence="5">
    <location>
        <begin position="196"/>
        <end position="224"/>
    </location>
</feature>
<dbReference type="GO" id="GO:0016874">
    <property type="term" value="F:ligase activity"/>
    <property type="evidence" value="ECO:0007669"/>
    <property type="project" value="UniProtKB-KW"/>
</dbReference>
<dbReference type="GO" id="GO:0016020">
    <property type="term" value="C:membrane"/>
    <property type="evidence" value="ECO:0007669"/>
    <property type="project" value="UniProtKB-SubCell"/>
</dbReference>
<feature type="transmembrane region" description="Helical" evidence="5">
    <location>
        <begin position="230"/>
        <end position="251"/>
    </location>
</feature>
<keyword evidence="2 5" id="KW-0812">Transmembrane</keyword>
<feature type="transmembrane region" description="Helical" evidence="5">
    <location>
        <begin position="64"/>
        <end position="84"/>
    </location>
</feature>
<name>A0A2T1DFV7_9CYAN</name>
<feature type="transmembrane region" description="Helical" evidence="5">
    <location>
        <begin position="350"/>
        <end position="368"/>
    </location>
</feature>
<keyword evidence="4 5" id="KW-0472">Membrane</keyword>
<evidence type="ECO:0000256" key="5">
    <source>
        <dbReference type="SAM" id="Phobius"/>
    </source>
</evidence>
<dbReference type="RefSeq" id="WP_083582876.1">
    <property type="nucleotide sequence ID" value="NZ_MPPI01000011.1"/>
</dbReference>
<dbReference type="InterPro" id="IPR007016">
    <property type="entry name" value="O-antigen_ligase-rel_domated"/>
</dbReference>
<keyword evidence="8" id="KW-1185">Reference proteome</keyword>
<organism evidence="7 8">
    <name type="scientific">Phormidesmis priestleyi ULC007</name>
    <dbReference type="NCBI Taxonomy" id="1920490"/>
    <lineage>
        <taxon>Bacteria</taxon>
        <taxon>Bacillati</taxon>
        <taxon>Cyanobacteriota</taxon>
        <taxon>Cyanophyceae</taxon>
        <taxon>Leptolyngbyales</taxon>
        <taxon>Leptolyngbyaceae</taxon>
        <taxon>Phormidesmis</taxon>
    </lineage>
</organism>
<evidence type="ECO:0000256" key="2">
    <source>
        <dbReference type="ARBA" id="ARBA00022692"/>
    </source>
</evidence>
<dbReference type="STRING" id="1920490.GCA_001895925_04555"/>
<dbReference type="Proteomes" id="UP000238634">
    <property type="component" value="Unassembled WGS sequence"/>
</dbReference>
<feature type="transmembrane region" description="Helical" evidence="5">
    <location>
        <begin position="6"/>
        <end position="21"/>
    </location>
</feature>
<accession>A0A2T1DFV7</accession>
<dbReference type="OrthoDB" id="484624at2"/>
<evidence type="ECO:0000313" key="7">
    <source>
        <dbReference type="EMBL" id="PSB19331.1"/>
    </source>
</evidence>
<evidence type="ECO:0000256" key="4">
    <source>
        <dbReference type="ARBA" id="ARBA00023136"/>
    </source>
</evidence>
<sequence>MYVWIPILAWLLVIYLGYKLWHQDADTPWPNRIVIPVSVWVWVVSMSLMEVAVIAAHIDFDLGAIKIASGSLAWTRSWALMALFPLAGCLNIRPQLVYRAVCHLCIQSIPVALLAYLASKANIFPTYLTPWWYVFRGDPMPYTVAPLGFPPSLSGIDNEFRLNLFTPYANSLGIVGAVFFLIALQESDKRWRWAGVLGSTIMVVGSFSRMTTLCLVIVPILTWLLTSFTWPVRLAGGVTAFLTGLFAPLLLDSWKTFYETTFTSFRQGSERVRKRLADIAIARWEKDAPIWGHGFIAERGPETVEGMPIGTHNQWPDLLYLKGVVGFLAFLIPLAWSFADLLVKAQYNKVAKLGLSLIILLVICTNGADIEAPTYLYWPGLLMLGMAFQPKEKFSVS</sequence>
<dbReference type="Pfam" id="PF04932">
    <property type="entry name" value="Wzy_C"/>
    <property type="match status" value="1"/>
</dbReference>
<evidence type="ECO:0000256" key="3">
    <source>
        <dbReference type="ARBA" id="ARBA00022989"/>
    </source>
</evidence>
<reference evidence="7 8" key="1">
    <citation type="submission" date="2018-02" db="EMBL/GenBank/DDBJ databases">
        <authorList>
            <person name="Cohen D.B."/>
            <person name="Kent A.D."/>
        </authorList>
    </citation>
    <scope>NUCLEOTIDE SEQUENCE [LARGE SCALE GENOMIC DNA]</scope>
    <source>
        <strain evidence="7 8">ULC007</strain>
    </source>
</reference>
<comment type="subcellular location">
    <subcellularLocation>
        <location evidence="1">Membrane</location>
        <topology evidence="1">Multi-pass membrane protein</topology>
    </subcellularLocation>
</comment>
<feature type="transmembrane region" description="Helical" evidence="5">
    <location>
        <begin position="33"/>
        <end position="58"/>
    </location>
</feature>
<protein>
    <submittedName>
        <fullName evidence="7">O-antigen ligase domain-containing protein</fullName>
    </submittedName>
</protein>
<proteinExistence type="predicted"/>
<comment type="caution">
    <text evidence="7">The sequence shown here is derived from an EMBL/GenBank/DDBJ whole genome shotgun (WGS) entry which is preliminary data.</text>
</comment>
<feature type="domain" description="O-antigen ligase-related" evidence="6">
    <location>
        <begin position="195"/>
        <end position="331"/>
    </location>
</feature>
<feature type="transmembrane region" description="Helical" evidence="5">
    <location>
        <begin position="165"/>
        <end position="184"/>
    </location>
</feature>
<gene>
    <name evidence="7" type="ORF">C7B65_12260</name>
</gene>
<dbReference type="EMBL" id="PVWG01000011">
    <property type="protein sequence ID" value="PSB19331.1"/>
    <property type="molecule type" value="Genomic_DNA"/>
</dbReference>